<evidence type="ECO:0000256" key="2">
    <source>
        <dbReference type="ARBA" id="ARBA00022475"/>
    </source>
</evidence>
<dbReference type="InterPro" id="IPR000917">
    <property type="entry name" value="Sulfatase_N"/>
</dbReference>
<gene>
    <name evidence="8" type="ORF">prwr041_19510</name>
</gene>
<feature type="transmembrane region" description="Helical" evidence="6">
    <location>
        <begin position="30"/>
        <end position="47"/>
    </location>
</feature>
<keyword evidence="4 6" id="KW-1133">Transmembrane helix</keyword>
<keyword evidence="5 6" id="KW-0472">Membrane</keyword>
<feature type="domain" description="Sulfatase N-terminal" evidence="7">
    <location>
        <begin position="243"/>
        <end position="503"/>
    </location>
</feature>
<dbReference type="InterPro" id="IPR050448">
    <property type="entry name" value="OpgB/LTA_synthase_biosynth"/>
</dbReference>
<organism evidence="8 9">
    <name type="scientific">Prevotella herbatica</name>
    <dbReference type="NCBI Taxonomy" id="2801997"/>
    <lineage>
        <taxon>Bacteria</taxon>
        <taxon>Pseudomonadati</taxon>
        <taxon>Bacteroidota</taxon>
        <taxon>Bacteroidia</taxon>
        <taxon>Bacteroidales</taxon>
        <taxon>Prevotellaceae</taxon>
        <taxon>Prevotella</taxon>
    </lineage>
</organism>
<dbReference type="Pfam" id="PF00884">
    <property type="entry name" value="Sulfatase"/>
    <property type="match status" value="1"/>
</dbReference>
<reference evidence="8 9" key="1">
    <citation type="journal article" date="2022" name="Int. J. Syst. Evol. Microbiol.">
        <title>Prevotella herbatica sp. nov., a plant polysaccharide-decomposing anaerobic bacterium isolated from a methanogenic reactor.</title>
        <authorList>
            <person name="Uek A."/>
            <person name="Tonouchi A."/>
            <person name="Kaku N."/>
            <person name="Ueki K."/>
        </authorList>
    </citation>
    <scope>NUCLEOTIDE SEQUENCE [LARGE SCALE GENOMIC DNA]</scope>
    <source>
        <strain evidence="8 9">WR041</strain>
    </source>
</reference>
<dbReference type="SUPFAM" id="SSF53649">
    <property type="entry name" value="Alkaline phosphatase-like"/>
    <property type="match status" value="1"/>
</dbReference>
<evidence type="ECO:0000256" key="4">
    <source>
        <dbReference type="ARBA" id="ARBA00022989"/>
    </source>
</evidence>
<evidence type="ECO:0000256" key="5">
    <source>
        <dbReference type="ARBA" id="ARBA00023136"/>
    </source>
</evidence>
<evidence type="ECO:0000256" key="3">
    <source>
        <dbReference type="ARBA" id="ARBA00022692"/>
    </source>
</evidence>
<sequence>MLAYYKRFSDVGVIEWFRVMFHGLPLDLSMSGYLSAFPGLLLIAAIWTRSNALKWIGHVYMGIVAFFISLTFCLNIALYEYWGFPLDSTPLFYFFSSPSDAVASVSMVTVILGVLLALAIAVGIFYALRWTFLERDKKPLGSGAYRVKSTVLMTVLVGLLFLPIRGGITVSAMNTGEVYFSTDMKLNHAAVNPFFSIMESLSHQEDFAEQYRFMDGKKADKLFAKMIYTKSDSTKAVINNDRPDVYIVIMESFSEAVMKTNALPNINKLKNEGIYFTNFYANSFRTDRGTLAILSGYPAQPTMSLMKYPKKTNNLPSISKKLSKAGYGLKYYYGGDADFTNMRSYLTSMGFADIVADVDFPINERLGKWGVPDHLVFNRLEKDLKAEKQTKQPMMRVLQTSSSHEPFDVPYHKLGNKVLNAFAYADHSVGNFISFLKKSGRWKKSLVILVPDHLGCYPEGISNFVIKRYQIPMIWLGGAIDSPQKINVYGSQQDIAATLLGQLKLDHSDIKFSKDMLDAKAPHFAFFTVPDAWGMATADNRIIYDNTSNKIMLNEGKRKSLLLNSGKAYLQKLYDDISKR</sequence>
<dbReference type="InterPro" id="IPR012160">
    <property type="entry name" value="LtaS-like"/>
</dbReference>
<accession>A0ABN6EMP9</accession>
<proteinExistence type="predicted"/>
<name>A0ABN6EMP9_9BACT</name>
<evidence type="ECO:0000313" key="9">
    <source>
        <dbReference type="Proteomes" id="UP001319045"/>
    </source>
</evidence>
<protein>
    <submittedName>
        <fullName evidence="8">Sulfatase</fullName>
    </submittedName>
</protein>
<dbReference type="PANTHER" id="PTHR47371:SF3">
    <property type="entry name" value="PHOSPHOGLYCEROL TRANSFERASE I"/>
    <property type="match status" value="1"/>
</dbReference>
<keyword evidence="9" id="KW-1185">Reference proteome</keyword>
<dbReference type="Proteomes" id="UP001319045">
    <property type="component" value="Chromosome"/>
</dbReference>
<dbReference type="EMBL" id="AP024484">
    <property type="protein sequence ID" value="BCS86058.1"/>
    <property type="molecule type" value="Genomic_DNA"/>
</dbReference>
<evidence type="ECO:0000259" key="7">
    <source>
        <dbReference type="Pfam" id="PF00884"/>
    </source>
</evidence>
<feature type="transmembrane region" description="Helical" evidence="6">
    <location>
        <begin position="59"/>
        <end position="82"/>
    </location>
</feature>
<dbReference type="PIRSF" id="PIRSF005091">
    <property type="entry name" value="Mmb_sulf_HI1246"/>
    <property type="match status" value="1"/>
</dbReference>
<dbReference type="InterPro" id="IPR017850">
    <property type="entry name" value="Alkaline_phosphatase_core_sf"/>
</dbReference>
<evidence type="ECO:0000256" key="6">
    <source>
        <dbReference type="SAM" id="Phobius"/>
    </source>
</evidence>
<dbReference type="Gene3D" id="3.40.720.10">
    <property type="entry name" value="Alkaline Phosphatase, subunit A"/>
    <property type="match status" value="1"/>
</dbReference>
<feature type="transmembrane region" description="Helical" evidence="6">
    <location>
        <begin position="149"/>
        <end position="168"/>
    </location>
</feature>
<evidence type="ECO:0000256" key="1">
    <source>
        <dbReference type="ARBA" id="ARBA00004651"/>
    </source>
</evidence>
<keyword evidence="3 6" id="KW-0812">Transmembrane</keyword>
<evidence type="ECO:0000313" key="8">
    <source>
        <dbReference type="EMBL" id="BCS86058.1"/>
    </source>
</evidence>
<dbReference type="PANTHER" id="PTHR47371">
    <property type="entry name" value="LIPOTEICHOIC ACID SYNTHASE"/>
    <property type="match status" value="1"/>
</dbReference>
<dbReference type="Gene3D" id="3.30.1120.80">
    <property type="match status" value="1"/>
</dbReference>
<dbReference type="CDD" id="cd16015">
    <property type="entry name" value="LTA_synthase"/>
    <property type="match status" value="1"/>
</dbReference>
<feature type="transmembrane region" description="Helical" evidence="6">
    <location>
        <begin position="102"/>
        <end position="128"/>
    </location>
</feature>
<comment type="subcellular location">
    <subcellularLocation>
        <location evidence="1">Cell membrane</location>
        <topology evidence="1">Multi-pass membrane protein</topology>
    </subcellularLocation>
</comment>
<keyword evidence="2" id="KW-1003">Cell membrane</keyword>